<accession>A0A427A994</accession>
<gene>
    <name evidence="1" type="ORF">B296_00001978</name>
</gene>
<dbReference type="EMBL" id="AMZH03003294">
    <property type="protein sequence ID" value="RRT72780.1"/>
    <property type="molecule type" value="Genomic_DNA"/>
</dbReference>
<name>A0A427A994_ENSVE</name>
<dbReference type="Proteomes" id="UP000287651">
    <property type="component" value="Unassembled WGS sequence"/>
</dbReference>
<evidence type="ECO:0000313" key="1">
    <source>
        <dbReference type="EMBL" id="RRT72780.1"/>
    </source>
</evidence>
<dbReference type="AlphaFoldDB" id="A0A427A994"/>
<reference evidence="1 2" key="1">
    <citation type="journal article" date="2014" name="Agronomy (Basel)">
        <title>A Draft Genome Sequence for Ensete ventricosum, the Drought-Tolerant Tree Against Hunger.</title>
        <authorList>
            <person name="Harrison J."/>
            <person name="Moore K.A."/>
            <person name="Paszkiewicz K."/>
            <person name="Jones T."/>
            <person name="Grant M."/>
            <person name="Ambacheew D."/>
            <person name="Muzemil S."/>
            <person name="Studholme D.J."/>
        </authorList>
    </citation>
    <scope>NUCLEOTIDE SEQUENCE [LARGE SCALE GENOMIC DNA]</scope>
</reference>
<organism evidence="1 2">
    <name type="scientific">Ensete ventricosum</name>
    <name type="common">Abyssinian banana</name>
    <name type="synonym">Musa ensete</name>
    <dbReference type="NCBI Taxonomy" id="4639"/>
    <lineage>
        <taxon>Eukaryota</taxon>
        <taxon>Viridiplantae</taxon>
        <taxon>Streptophyta</taxon>
        <taxon>Embryophyta</taxon>
        <taxon>Tracheophyta</taxon>
        <taxon>Spermatophyta</taxon>
        <taxon>Magnoliopsida</taxon>
        <taxon>Liliopsida</taxon>
        <taxon>Zingiberales</taxon>
        <taxon>Musaceae</taxon>
        <taxon>Ensete</taxon>
    </lineage>
</organism>
<sequence>MFEFNTRRKQLLRKKAPNHRVRPTSHLSFIALHKYRPLAMSRNTQNPFSIACSREIIMVRNLYPLQTKKIEFWLRNPTFPARKVRALMEKSPRGVSIPWESSETREGGEERIDLQATNPARAAERNTRMKRKGHIVYCVPPRRPTGKVNTKERWLYFTDGQGNTTKK</sequence>
<evidence type="ECO:0000313" key="2">
    <source>
        <dbReference type="Proteomes" id="UP000287651"/>
    </source>
</evidence>
<proteinExistence type="predicted"/>
<protein>
    <submittedName>
        <fullName evidence="1">Uncharacterized protein</fullName>
    </submittedName>
</protein>
<comment type="caution">
    <text evidence="1">The sequence shown here is derived from an EMBL/GenBank/DDBJ whole genome shotgun (WGS) entry which is preliminary data.</text>
</comment>